<proteinExistence type="predicted"/>
<dbReference type="HOGENOM" id="CLU_3261017_0_0_1"/>
<dbReference type="Proteomes" id="UP000008549">
    <property type="component" value="Unassembled WGS sequence"/>
</dbReference>
<gene>
    <name evidence="1" type="ORF">CBG27837</name>
    <name evidence="1" type="ORF">CBG_27837</name>
</gene>
<dbReference type="AlphaFoldDB" id="B6IKB9"/>
<sequence length="42" mass="4477">MCQLGVTEGKLANIVLELARSNICHFGQKLAQKSAGAMFQLG</sequence>
<dbReference type="CTD" id="68919286"/>
<accession>B6IKB9</accession>
<reference evidence="1 2" key="1">
    <citation type="journal article" date="2003" name="PLoS Biol.">
        <title>The genome sequence of Caenorhabditis briggsae: a platform for comparative genomics.</title>
        <authorList>
            <person name="Stein L.D."/>
            <person name="Bao Z."/>
            <person name="Blasiar D."/>
            <person name="Blumenthal T."/>
            <person name="Brent M.R."/>
            <person name="Chen N."/>
            <person name="Chinwalla A."/>
            <person name="Clarke L."/>
            <person name="Clee C."/>
            <person name="Coghlan A."/>
            <person name="Coulson A."/>
            <person name="D'Eustachio P."/>
            <person name="Fitch D.H."/>
            <person name="Fulton L.A."/>
            <person name="Fulton R.E."/>
            <person name="Griffiths-Jones S."/>
            <person name="Harris T.W."/>
            <person name="Hillier L.W."/>
            <person name="Kamath R."/>
            <person name="Kuwabara P.E."/>
            <person name="Mardis E.R."/>
            <person name="Marra M.A."/>
            <person name="Miner T.L."/>
            <person name="Minx P."/>
            <person name="Mullikin J.C."/>
            <person name="Plumb R.W."/>
            <person name="Rogers J."/>
            <person name="Schein J.E."/>
            <person name="Sohrmann M."/>
            <person name="Spieth J."/>
            <person name="Stajich J.E."/>
            <person name="Wei C."/>
            <person name="Willey D."/>
            <person name="Wilson R.K."/>
            <person name="Durbin R."/>
            <person name="Waterston R.H."/>
        </authorList>
    </citation>
    <scope>NUCLEOTIDE SEQUENCE [LARGE SCALE GENOMIC DNA]</scope>
    <source>
        <strain evidence="1 2">AF16</strain>
    </source>
</reference>
<protein>
    <submittedName>
        <fullName evidence="1">Protein CBG27837</fullName>
    </submittedName>
</protein>
<name>B6IKB9_CAEBR</name>
<organism evidence="1 2">
    <name type="scientific">Caenorhabditis briggsae</name>
    <dbReference type="NCBI Taxonomy" id="6238"/>
    <lineage>
        <taxon>Eukaryota</taxon>
        <taxon>Metazoa</taxon>
        <taxon>Ecdysozoa</taxon>
        <taxon>Nematoda</taxon>
        <taxon>Chromadorea</taxon>
        <taxon>Rhabditida</taxon>
        <taxon>Rhabditina</taxon>
        <taxon>Rhabditomorpha</taxon>
        <taxon>Rhabditoidea</taxon>
        <taxon>Rhabditidae</taxon>
        <taxon>Peloderinae</taxon>
        <taxon>Caenorhabditis</taxon>
    </lineage>
</organism>
<evidence type="ECO:0000313" key="1">
    <source>
        <dbReference type="EMBL" id="CAS00349.1"/>
    </source>
</evidence>
<reference evidence="1 2" key="2">
    <citation type="journal article" date="2011" name="PLoS Genet.">
        <title>Caenorhabditis briggsae recombinant inbred line genotypes reveal inter-strain incompatibility and the evolution of recombination.</title>
        <authorList>
            <person name="Ross J.A."/>
            <person name="Koboldt D.C."/>
            <person name="Staisch J.E."/>
            <person name="Chamberlin H.M."/>
            <person name="Gupta B.P."/>
            <person name="Miller R.D."/>
            <person name="Baird S.E."/>
            <person name="Haag E.S."/>
        </authorList>
    </citation>
    <scope>NUCLEOTIDE SEQUENCE [LARGE SCALE GENOMIC DNA]</scope>
    <source>
        <strain evidence="1 2">AF16</strain>
    </source>
</reference>
<dbReference type="KEGG" id="cbr:CBG_27837"/>
<keyword evidence="2" id="KW-1185">Reference proteome</keyword>
<dbReference type="RefSeq" id="XP_045099908.1">
    <property type="nucleotide sequence ID" value="XM_045240034.1"/>
</dbReference>
<dbReference type="InParanoid" id="B6IKB9"/>
<dbReference type="GeneID" id="68919286"/>
<dbReference type="EMBL" id="HE601001">
    <property type="protein sequence ID" value="CAS00349.1"/>
    <property type="molecule type" value="Genomic_DNA"/>
</dbReference>
<evidence type="ECO:0000313" key="2">
    <source>
        <dbReference type="Proteomes" id="UP000008549"/>
    </source>
</evidence>